<feature type="chain" id="PRO_5042847956" evidence="1">
    <location>
        <begin position="16"/>
        <end position="284"/>
    </location>
</feature>
<gene>
    <name evidence="2" type="ORF">QYF61_009843</name>
</gene>
<feature type="non-terminal residue" evidence="2">
    <location>
        <position position="284"/>
    </location>
</feature>
<dbReference type="AlphaFoldDB" id="A0AAN7N554"/>
<proteinExistence type="predicted"/>
<dbReference type="Proteomes" id="UP001333110">
    <property type="component" value="Unassembled WGS sequence"/>
</dbReference>
<comment type="caution">
    <text evidence="2">The sequence shown here is derived from an EMBL/GenBank/DDBJ whole genome shotgun (WGS) entry which is preliminary data.</text>
</comment>
<sequence>MQASWHFYLTPCSLGWTALDLGTGKTWTYQSKCNEGPQRGGREHLTYKESLREQGLFSIEKKMLWGDSSVRLLLLRMASCGMEYPFGQLWSAVELPVPMLDNPFSEEKFPNIQTKPPLAQLETISSCPITCYLGKETDTHLTATSFQVVVESDKVSPPPLLLQTKQPQFPQPLLIRLVLQTLHQLRCPSLDTLQQLNVLLVVRGPKLNTVFERRVQGHDYLPTPAGRAIPDTSQDAVGFLGHLGTLPAHVEPAVSQHPQVLLCQAAFQPLFPKPVALHGVAVTQ</sequence>
<keyword evidence="1" id="KW-0732">Signal</keyword>
<reference evidence="2 3" key="1">
    <citation type="journal article" date="2023" name="J. Hered.">
        <title>Chromosome-level genome of the wood stork (Mycteria americana) provides insight into avian chromosome evolution.</title>
        <authorList>
            <person name="Flamio R. Jr."/>
            <person name="Ramstad K.M."/>
        </authorList>
    </citation>
    <scope>NUCLEOTIDE SEQUENCE [LARGE SCALE GENOMIC DNA]</scope>
    <source>
        <strain evidence="2">JAX WOST 10</strain>
    </source>
</reference>
<dbReference type="EMBL" id="JAUNZN010000024">
    <property type="protein sequence ID" value="KAK4808540.1"/>
    <property type="molecule type" value="Genomic_DNA"/>
</dbReference>
<organism evidence="2 3">
    <name type="scientific">Mycteria americana</name>
    <name type="common">Wood stork</name>
    <dbReference type="NCBI Taxonomy" id="33587"/>
    <lineage>
        <taxon>Eukaryota</taxon>
        <taxon>Metazoa</taxon>
        <taxon>Chordata</taxon>
        <taxon>Craniata</taxon>
        <taxon>Vertebrata</taxon>
        <taxon>Euteleostomi</taxon>
        <taxon>Archelosauria</taxon>
        <taxon>Archosauria</taxon>
        <taxon>Dinosauria</taxon>
        <taxon>Saurischia</taxon>
        <taxon>Theropoda</taxon>
        <taxon>Coelurosauria</taxon>
        <taxon>Aves</taxon>
        <taxon>Neognathae</taxon>
        <taxon>Neoaves</taxon>
        <taxon>Aequornithes</taxon>
        <taxon>Ciconiiformes</taxon>
        <taxon>Ciconiidae</taxon>
        <taxon>Mycteria</taxon>
    </lineage>
</organism>
<keyword evidence="3" id="KW-1185">Reference proteome</keyword>
<feature type="signal peptide" evidence="1">
    <location>
        <begin position="1"/>
        <end position="15"/>
    </location>
</feature>
<name>A0AAN7N554_MYCAM</name>
<protein>
    <submittedName>
        <fullName evidence="2">Uncharacterized protein</fullName>
    </submittedName>
</protein>
<accession>A0AAN7N554</accession>
<evidence type="ECO:0000313" key="3">
    <source>
        <dbReference type="Proteomes" id="UP001333110"/>
    </source>
</evidence>
<evidence type="ECO:0000256" key="1">
    <source>
        <dbReference type="SAM" id="SignalP"/>
    </source>
</evidence>
<evidence type="ECO:0000313" key="2">
    <source>
        <dbReference type="EMBL" id="KAK4808540.1"/>
    </source>
</evidence>